<proteinExistence type="predicted"/>
<comment type="caution">
    <text evidence="2">The sequence shown here is derived from an EMBL/GenBank/DDBJ whole genome shotgun (WGS) entry which is preliminary data.</text>
</comment>
<feature type="region of interest" description="Disordered" evidence="1">
    <location>
        <begin position="30"/>
        <end position="71"/>
    </location>
</feature>
<evidence type="ECO:0000256" key="1">
    <source>
        <dbReference type="SAM" id="MobiDB-lite"/>
    </source>
</evidence>
<name>A0A0G2J7R8_9EURO</name>
<dbReference type="EMBL" id="LCZI01000065">
    <property type="protein sequence ID" value="KKZ68704.1"/>
    <property type="molecule type" value="Genomic_DNA"/>
</dbReference>
<dbReference type="AlphaFoldDB" id="A0A0G2J7R8"/>
<accession>A0A0G2J7R8</accession>
<dbReference type="VEuPathDB" id="FungiDB:EMCG_05692"/>
<reference evidence="3" key="1">
    <citation type="journal article" date="2015" name="PLoS Genet.">
        <title>The dynamic genome and transcriptome of the human fungal pathogen Blastomyces and close relative Emmonsia.</title>
        <authorList>
            <person name="Munoz J.F."/>
            <person name="Gauthier G.M."/>
            <person name="Desjardins C.A."/>
            <person name="Gallo J.E."/>
            <person name="Holder J."/>
            <person name="Sullivan T.D."/>
            <person name="Marty A.J."/>
            <person name="Carmen J.C."/>
            <person name="Chen Z."/>
            <person name="Ding L."/>
            <person name="Gujja S."/>
            <person name="Magrini V."/>
            <person name="Misas E."/>
            <person name="Mitreva M."/>
            <person name="Priest M."/>
            <person name="Saif S."/>
            <person name="Whiston E.A."/>
            <person name="Young S."/>
            <person name="Zeng Q."/>
            <person name="Goldman W.E."/>
            <person name="Mardis E.R."/>
            <person name="Taylor J.W."/>
            <person name="McEwen J.G."/>
            <person name="Clay O.K."/>
            <person name="Klein B.S."/>
            <person name="Cuomo C.A."/>
        </authorList>
    </citation>
    <scope>NUCLEOTIDE SEQUENCE [LARGE SCALE GENOMIC DNA]</scope>
    <source>
        <strain evidence="3">UAMH 3008</strain>
    </source>
</reference>
<sequence>MARPFSTTTSPEAKSSSPLLSRLLKLTILPQSSPLSTSPKMPPSMLSSTRPRAPIPGCSQRMSASSQNQTN</sequence>
<evidence type="ECO:0000313" key="3">
    <source>
        <dbReference type="Proteomes" id="UP000034164"/>
    </source>
</evidence>
<protein>
    <submittedName>
        <fullName evidence="2">Uncharacterized protein</fullName>
    </submittedName>
</protein>
<feature type="compositionally biased region" description="Polar residues" evidence="1">
    <location>
        <begin position="60"/>
        <end position="71"/>
    </location>
</feature>
<gene>
    <name evidence="2" type="ORF">EMCG_05692</name>
</gene>
<dbReference type="Proteomes" id="UP000034164">
    <property type="component" value="Unassembled WGS sequence"/>
</dbReference>
<evidence type="ECO:0000313" key="2">
    <source>
        <dbReference type="EMBL" id="KKZ68704.1"/>
    </source>
</evidence>
<feature type="compositionally biased region" description="Polar residues" evidence="1">
    <location>
        <begin position="30"/>
        <end position="50"/>
    </location>
</feature>
<organism evidence="2 3">
    <name type="scientific">[Emmonsia] crescens</name>
    <dbReference type="NCBI Taxonomy" id="73230"/>
    <lineage>
        <taxon>Eukaryota</taxon>
        <taxon>Fungi</taxon>
        <taxon>Dikarya</taxon>
        <taxon>Ascomycota</taxon>
        <taxon>Pezizomycotina</taxon>
        <taxon>Eurotiomycetes</taxon>
        <taxon>Eurotiomycetidae</taxon>
        <taxon>Onygenales</taxon>
        <taxon>Ajellomycetaceae</taxon>
        <taxon>Emergomyces</taxon>
    </lineage>
</organism>